<reference evidence="2 3" key="1">
    <citation type="submission" date="2018-11" db="EMBL/GenBank/DDBJ databases">
        <title>Novel bacteria species description.</title>
        <authorList>
            <person name="Han J.-H."/>
        </authorList>
    </citation>
    <scope>NUCLEOTIDE SEQUENCE [LARGE SCALE GENOMIC DNA]</scope>
    <source>
        <strain evidence="2 3">KCTC23259</strain>
    </source>
</reference>
<dbReference type="AlphaFoldDB" id="A0AAE3H552"/>
<evidence type="ECO:0000313" key="3">
    <source>
        <dbReference type="Proteomes" id="UP001204144"/>
    </source>
</evidence>
<dbReference type="InterPro" id="IPR003787">
    <property type="entry name" value="Sulphur_relay_DsrE/F-like"/>
</dbReference>
<dbReference type="Pfam" id="PF02635">
    <property type="entry name" value="DsrE"/>
    <property type="match status" value="1"/>
</dbReference>
<proteinExistence type="predicted"/>
<keyword evidence="3" id="KW-1185">Reference proteome</keyword>
<dbReference type="PANTHER" id="PTHR37691:SF1">
    <property type="entry name" value="BLR3518 PROTEIN"/>
    <property type="match status" value="1"/>
</dbReference>
<organism evidence="2 3">
    <name type="scientific">Lacihabitans soyangensis</name>
    <dbReference type="NCBI Taxonomy" id="869394"/>
    <lineage>
        <taxon>Bacteria</taxon>
        <taxon>Pseudomonadati</taxon>
        <taxon>Bacteroidota</taxon>
        <taxon>Cytophagia</taxon>
        <taxon>Cytophagales</taxon>
        <taxon>Leadbetterellaceae</taxon>
        <taxon>Lacihabitans</taxon>
    </lineage>
</organism>
<comment type="caution">
    <text evidence="2">The sequence shown here is derived from an EMBL/GenBank/DDBJ whole genome shotgun (WGS) entry which is preliminary data.</text>
</comment>
<dbReference type="Gene3D" id="3.40.1260.10">
    <property type="entry name" value="DsrEFH-like"/>
    <property type="match status" value="1"/>
</dbReference>
<dbReference type="RefSeq" id="WP_255038359.1">
    <property type="nucleotide sequence ID" value="NZ_RJUF01000175.1"/>
</dbReference>
<sequence>MKFLLPFLLVASLSAFSQRQFPEIDSFGGVFPIPEAEQLVDPNKKYKVVFDITSAPKNQTTEMNPGFESVARFINLHGLAGVKKENLEIAVVIHFQATPTVLSDESFLTEYKEKNPNTEVINKLAENGVKFYVCGQSLRMRKLVDYKRNSNISVAHGAILALSHFQSLGYSLMTLH</sequence>
<dbReference type="SUPFAM" id="SSF75169">
    <property type="entry name" value="DsrEFH-like"/>
    <property type="match status" value="1"/>
</dbReference>
<protein>
    <recommendedName>
        <fullName evidence="4">Sulfur reduction protein DsrE</fullName>
    </recommendedName>
</protein>
<dbReference type="InterPro" id="IPR027396">
    <property type="entry name" value="DsrEFH-like"/>
</dbReference>
<feature type="chain" id="PRO_5042086444" description="Sulfur reduction protein DsrE" evidence="1">
    <location>
        <begin position="18"/>
        <end position="176"/>
    </location>
</feature>
<feature type="signal peptide" evidence="1">
    <location>
        <begin position="1"/>
        <end position="17"/>
    </location>
</feature>
<dbReference type="Proteomes" id="UP001204144">
    <property type="component" value="Unassembled WGS sequence"/>
</dbReference>
<name>A0AAE3H552_9BACT</name>
<evidence type="ECO:0000313" key="2">
    <source>
        <dbReference type="EMBL" id="MCP9764667.1"/>
    </source>
</evidence>
<evidence type="ECO:0008006" key="4">
    <source>
        <dbReference type="Google" id="ProtNLM"/>
    </source>
</evidence>
<evidence type="ECO:0000256" key="1">
    <source>
        <dbReference type="SAM" id="SignalP"/>
    </source>
</evidence>
<keyword evidence="1" id="KW-0732">Signal</keyword>
<dbReference type="EMBL" id="RJUF01000175">
    <property type="protein sequence ID" value="MCP9764667.1"/>
    <property type="molecule type" value="Genomic_DNA"/>
</dbReference>
<dbReference type="PANTHER" id="PTHR37691">
    <property type="entry name" value="BLR3518 PROTEIN"/>
    <property type="match status" value="1"/>
</dbReference>
<accession>A0AAE3H552</accession>
<gene>
    <name evidence="2" type="ORF">EGI31_17145</name>
</gene>